<proteinExistence type="predicted"/>
<evidence type="ECO:0000313" key="2">
    <source>
        <dbReference type="EMBL" id="KAK2956646.1"/>
    </source>
</evidence>
<dbReference type="Proteomes" id="UP001281761">
    <property type="component" value="Unassembled WGS sequence"/>
</dbReference>
<name>A0ABQ9XYV9_9EUKA</name>
<feature type="region of interest" description="Disordered" evidence="1">
    <location>
        <begin position="93"/>
        <end position="134"/>
    </location>
</feature>
<feature type="compositionally biased region" description="Low complexity" evidence="1">
    <location>
        <begin position="120"/>
        <end position="134"/>
    </location>
</feature>
<evidence type="ECO:0000313" key="3">
    <source>
        <dbReference type="Proteomes" id="UP001281761"/>
    </source>
</evidence>
<accession>A0ABQ9XYV9</accession>
<evidence type="ECO:0000256" key="1">
    <source>
        <dbReference type="SAM" id="MobiDB-lite"/>
    </source>
</evidence>
<comment type="caution">
    <text evidence="2">The sequence shown here is derived from an EMBL/GenBank/DDBJ whole genome shotgun (WGS) entry which is preliminary data.</text>
</comment>
<dbReference type="EMBL" id="JARBJD010000054">
    <property type="protein sequence ID" value="KAK2956646.1"/>
    <property type="molecule type" value="Genomic_DNA"/>
</dbReference>
<feature type="compositionally biased region" description="Basic residues" evidence="1">
    <location>
        <begin position="108"/>
        <end position="119"/>
    </location>
</feature>
<keyword evidence="3" id="KW-1185">Reference proteome</keyword>
<sequence>MLVHNRPVSLRGQRDLWHIRQKELCQILCDCSHCLWRCCPRTVHHKPRRLVHFGCVGRQFEEAKKDVGERVWSGSGNGDTCWICSNCVELHPSERDEESQMSEEGRMTKRTKVNSKSKVGRVNSSSKVNSVESSLDVNNELRIVCSESNQRGGN</sequence>
<protein>
    <submittedName>
        <fullName evidence="2">Uncharacterized protein</fullName>
    </submittedName>
</protein>
<reference evidence="2 3" key="1">
    <citation type="journal article" date="2022" name="bioRxiv">
        <title>Genomics of Preaxostyla Flagellates Illuminates Evolutionary Transitions and the Path Towards Mitochondrial Loss.</title>
        <authorList>
            <person name="Novak L.V.F."/>
            <person name="Treitli S.C."/>
            <person name="Pyrih J."/>
            <person name="Halakuc P."/>
            <person name="Pipaliya S.V."/>
            <person name="Vacek V."/>
            <person name="Brzon O."/>
            <person name="Soukal P."/>
            <person name="Eme L."/>
            <person name="Dacks J.B."/>
            <person name="Karnkowska A."/>
            <person name="Elias M."/>
            <person name="Hampl V."/>
        </authorList>
    </citation>
    <scope>NUCLEOTIDE SEQUENCE [LARGE SCALE GENOMIC DNA]</scope>
    <source>
        <strain evidence="2">NAU3</strain>
        <tissue evidence="2">Gut</tissue>
    </source>
</reference>
<organism evidence="2 3">
    <name type="scientific">Blattamonas nauphoetae</name>
    <dbReference type="NCBI Taxonomy" id="2049346"/>
    <lineage>
        <taxon>Eukaryota</taxon>
        <taxon>Metamonada</taxon>
        <taxon>Preaxostyla</taxon>
        <taxon>Oxymonadida</taxon>
        <taxon>Blattamonas</taxon>
    </lineage>
</organism>
<gene>
    <name evidence="2" type="ORF">BLNAU_8487</name>
</gene>